<evidence type="ECO:0008006" key="3">
    <source>
        <dbReference type="Google" id="ProtNLM"/>
    </source>
</evidence>
<evidence type="ECO:0000313" key="2">
    <source>
        <dbReference type="Proteomes" id="UP001596492"/>
    </source>
</evidence>
<name>A0ABW2IM62_9PROT</name>
<dbReference type="EMBL" id="JBHTBR010000005">
    <property type="protein sequence ID" value="MFC7292244.1"/>
    <property type="molecule type" value="Genomic_DNA"/>
</dbReference>
<reference evidence="2" key="1">
    <citation type="journal article" date="2019" name="Int. J. Syst. Evol. Microbiol.">
        <title>The Global Catalogue of Microorganisms (GCM) 10K type strain sequencing project: providing services to taxonomists for standard genome sequencing and annotation.</title>
        <authorList>
            <consortium name="The Broad Institute Genomics Platform"/>
            <consortium name="The Broad Institute Genome Sequencing Center for Infectious Disease"/>
            <person name="Wu L."/>
            <person name="Ma J."/>
        </authorList>
    </citation>
    <scope>NUCLEOTIDE SEQUENCE [LARGE SCALE GENOMIC DNA]</scope>
    <source>
        <strain evidence="2">CCUG 51308</strain>
    </source>
</reference>
<sequence length="166" mass="19444">MDYFELTNNYTQACLDLPNFPADVMDIWLRSEIEKKGWPPSPLNDWKYLQKKIKSIQYLQNLRWNLQEIELLDINIMQEDVETIQLVLGNGYGSKHRIDSVLQYFETKPIFPKPIILEKITDGYSLLDGNHRFAAFLIAIKNNKHTNKFVQVSLKQPAWIATKMDA</sequence>
<protein>
    <recommendedName>
        <fullName evidence="3">ParB/Sulfiredoxin domain-containing protein</fullName>
    </recommendedName>
</protein>
<gene>
    <name evidence="1" type="ORF">ACFQS8_11495</name>
</gene>
<dbReference type="Proteomes" id="UP001596492">
    <property type="component" value="Unassembled WGS sequence"/>
</dbReference>
<keyword evidence="2" id="KW-1185">Reference proteome</keyword>
<organism evidence="1 2">
    <name type="scientific">Hirschia litorea</name>
    <dbReference type="NCBI Taxonomy" id="1199156"/>
    <lineage>
        <taxon>Bacteria</taxon>
        <taxon>Pseudomonadati</taxon>
        <taxon>Pseudomonadota</taxon>
        <taxon>Alphaproteobacteria</taxon>
        <taxon>Hyphomonadales</taxon>
        <taxon>Hyphomonadaceae</taxon>
        <taxon>Hirschia</taxon>
    </lineage>
</organism>
<accession>A0ABW2IM62</accession>
<evidence type="ECO:0000313" key="1">
    <source>
        <dbReference type="EMBL" id="MFC7292244.1"/>
    </source>
</evidence>
<comment type="caution">
    <text evidence="1">The sequence shown here is derived from an EMBL/GenBank/DDBJ whole genome shotgun (WGS) entry which is preliminary data.</text>
</comment>
<dbReference type="RefSeq" id="WP_382167519.1">
    <property type="nucleotide sequence ID" value="NZ_JBHTBR010000005.1"/>
</dbReference>
<proteinExistence type="predicted"/>